<dbReference type="InterPro" id="IPR036869">
    <property type="entry name" value="J_dom_sf"/>
</dbReference>
<dbReference type="AlphaFoldDB" id="A0A9Q0GYC6"/>
<dbReference type="EMBL" id="JAMYWD010000011">
    <property type="protein sequence ID" value="KAJ4954745.1"/>
    <property type="molecule type" value="Genomic_DNA"/>
</dbReference>
<accession>A0A9Q0GYC6</accession>
<dbReference type="Gene3D" id="1.10.287.110">
    <property type="entry name" value="DnaJ domain"/>
    <property type="match status" value="1"/>
</dbReference>
<evidence type="ECO:0008006" key="4">
    <source>
        <dbReference type="Google" id="ProtNLM"/>
    </source>
</evidence>
<dbReference type="SUPFAM" id="SSF46565">
    <property type="entry name" value="Chaperone J-domain"/>
    <property type="match status" value="1"/>
</dbReference>
<protein>
    <recommendedName>
        <fullName evidence="4">J domain-containing protein</fullName>
    </recommendedName>
</protein>
<reference evidence="2" key="1">
    <citation type="journal article" date="2023" name="Plant J.">
        <title>The genome of the king protea, Protea cynaroides.</title>
        <authorList>
            <person name="Chang J."/>
            <person name="Duong T.A."/>
            <person name="Schoeman C."/>
            <person name="Ma X."/>
            <person name="Roodt D."/>
            <person name="Barker N."/>
            <person name="Li Z."/>
            <person name="Van de Peer Y."/>
            <person name="Mizrachi E."/>
        </authorList>
    </citation>
    <scope>NUCLEOTIDE SEQUENCE</scope>
    <source>
        <tissue evidence="2">Young leaves</tissue>
    </source>
</reference>
<evidence type="ECO:0000256" key="1">
    <source>
        <dbReference type="SAM" id="MobiDB-lite"/>
    </source>
</evidence>
<feature type="compositionally biased region" description="Polar residues" evidence="1">
    <location>
        <begin position="13"/>
        <end position="22"/>
    </location>
</feature>
<evidence type="ECO:0000313" key="3">
    <source>
        <dbReference type="Proteomes" id="UP001141806"/>
    </source>
</evidence>
<name>A0A9Q0GYC6_9MAGN</name>
<comment type="caution">
    <text evidence="2">The sequence shown here is derived from an EMBL/GenBank/DDBJ whole genome shotgun (WGS) entry which is preliminary data.</text>
</comment>
<dbReference type="Proteomes" id="UP001141806">
    <property type="component" value="Unassembled WGS sequence"/>
</dbReference>
<sequence length="103" mass="11338">MQGDEARELLGFSPNSRSTQFQVKAPYKRKARKSHPARFLACEKSHAEETKFNLISEGYSCYSCLLTAAPPVTTPPPTSSITPCISTSSASILQLARLHFCFV</sequence>
<gene>
    <name evidence="2" type="ORF">NE237_011528</name>
</gene>
<organism evidence="2 3">
    <name type="scientific">Protea cynaroides</name>
    <dbReference type="NCBI Taxonomy" id="273540"/>
    <lineage>
        <taxon>Eukaryota</taxon>
        <taxon>Viridiplantae</taxon>
        <taxon>Streptophyta</taxon>
        <taxon>Embryophyta</taxon>
        <taxon>Tracheophyta</taxon>
        <taxon>Spermatophyta</taxon>
        <taxon>Magnoliopsida</taxon>
        <taxon>Proteales</taxon>
        <taxon>Proteaceae</taxon>
        <taxon>Protea</taxon>
    </lineage>
</organism>
<dbReference type="OrthoDB" id="10250354at2759"/>
<feature type="region of interest" description="Disordered" evidence="1">
    <location>
        <begin position="1"/>
        <end position="30"/>
    </location>
</feature>
<keyword evidence="3" id="KW-1185">Reference proteome</keyword>
<proteinExistence type="predicted"/>
<evidence type="ECO:0000313" key="2">
    <source>
        <dbReference type="EMBL" id="KAJ4954745.1"/>
    </source>
</evidence>